<dbReference type="AlphaFoldDB" id="A0A328F841"/>
<evidence type="ECO:0000313" key="9">
    <source>
        <dbReference type="Proteomes" id="UP000293902"/>
    </source>
</evidence>
<dbReference type="SUPFAM" id="SSF52172">
    <property type="entry name" value="CheY-like"/>
    <property type="match status" value="1"/>
</dbReference>
<dbReference type="PROSITE" id="PS00622">
    <property type="entry name" value="HTH_LUXR_1"/>
    <property type="match status" value="1"/>
</dbReference>
<proteinExistence type="predicted"/>
<dbReference type="InterPro" id="IPR016032">
    <property type="entry name" value="Sig_transdc_resp-reg_C-effctor"/>
</dbReference>
<dbReference type="PANTHER" id="PTHR43214">
    <property type="entry name" value="TWO-COMPONENT RESPONSE REGULATOR"/>
    <property type="match status" value="1"/>
</dbReference>
<dbReference type="Pfam" id="PF00196">
    <property type="entry name" value="GerE"/>
    <property type="match status" value="1"/>
</dbReference>
<protein>
    <submittedName>
        <fullName evidence="7">DNA-binding response regulator</fullName>
    </submittedName>
    <submittedName>
        <fullName evidence="6">Response regulator transcription factor</fullName>
    </submittedName>
</protein>
<dbReference type="GO" id="GO:0000160">
    <property type="term" value="P:phosphorelay signal transduction system"/>
    <property type="evidence" value="ECO:0007669"/>
    <property type="project" value="InterPro"/>
</dbReference>
<dbReference type="PRINTS" id="PR00038">
    <property type="entry name" value="HTHLUXR"/>
</dbReference>
<dbReference type="RefSeq" id="WP_111959401.1">
    <property type="nucleotide sequence ID" value="NZ_CP036313.1"/>
</dbReference>
<dbReference type="Gene3D" id="3.40.50.2300">
    <property type="match status" value="1"/>
</dbReference>
<feature type="modified residue" description="4-aspartylphosphate" evidence="3">
    <location>
        <position position="60"/>
    </location>
</feature>
<keyword evidence="9" id="KW-1185">Reference proteome</keyword>
<gene>
    <name evidence="7" type="ORF">DO021_18460</name>
    <name evidence="6" type="ORF">EYB58_01880</name>
</gene>
<dbReference type="SUPFAM" id="SSF46894">
    <property type="entry name" value="C-terminal effector domain of the bipartite response regulators"/>
    <property type="match status" value="1"/>
</dbReference>
<dbReference type="InterPro" id="IPR001789">
    <property type="entry name" value="Sig_transdc_resp-reg_receiver"/>
</dbReference>
<dbReference type="InterPro" id="IPR000792">
    <property type="entry name" value="Tscrpt_reg_LuxR_C"/>
</dbReference>
<dbReference type="InterPro" id="IPR058245">
    <property type="entry name" value="NreC/VraR/RcsB-like_REC"/>
</dbReference>
<dbReference type="CDD" id="cd06170">
    <property type="entry name" value="LuxR_C_like"/>
    <property type="match status" value="1"/>
</dbReference>
<dbReference type="SMART" id="SM00421">
    <property type="entry name" value="HTH_LUXR"/>
    <property type="match status" value="1"/>
</dbReference>
<sequence>MIQTHQKSHIVIVDDHPIFCLGMSELINREPDLTVVACPNTAGKARQIIEQDMPDLMIVDVSLAESNGIDLVAELRGKCPDLPILVLSMYDDSMYAERALMAGARGYVMKQRAIAQVVEAVRQVLSGHIYASDKIKEKLLSRMISRKPSAVGFSLDTLTNRELEVFRLMGEGLDSKEIAERLKLSMKTVGTHRENIKEKLQLKHYTELVKAAVHWVYEMKK</sequence>
<accession>A0A328F841</accession>
<dbReference type="CDD" id="cd17535">
    <property type="entry name" value="REC_NarL-like"/>
    <property type="match status" value="1"/>
</dbReference>
<feature type="domain" description="Response regulatory" evidence="5">
    <location>
        <begin position="9"/>
        <end position="125"/>
    </location>
</feature>
<dbReference type="GO" id="GO:0003677">
    <property type="term" value="F:DNA binding"/>
    <property type="evidence" value="ECO:0007669"/>
    <property type="project" value="UniProtKB-KW"/>
</dbReference>
<dbReference type="SMART" id="SM00448">
    <property type="entry name" value="REC"/>
    <property type="match status" value="1"/>
</dbReference>
<reference evidence="7 8" key="1">
    <citation type="submission" date="2018-06" db="EMBL/GenBank/DDBJ databases">
        <title>Complete Genome Sequence of Desulfobacter hydrogenophilus (DSM3380).</title>
        <authorList>
            <person name="Marietou A."/>
            <person name="Schreiber L."/>
            <person name="Marshall I."/>
            <person name="Jorgensen B."/>
        </authorList>
    </citation>
    <scope>NUCLEOTIDE SEQUENCE [LARGE SCALE GENOMIC DNA]</scope>
    <source>
        <strain evidence="7 8">DSM 3380</strain>
    </source>
</reference>
<dbReference type="InterPro" id="IPR039420">
    <property type="entry name" value="WalR-like"/>
</dbReference>
<evidence type="ECO:0000256" key="2">
    <source>
        <dbReference type="ARBA" id="ARBA00023125"/>
    </source>
</evidence>
<evidence type="ECO:0000313" key="6">
    <source>
        <dbReference type="EMBL" id="QBH11782.1"/>
    </source>
</evidence>
<feature type="domain" description="HTH luxR-type" evidence="4">
    <location>
        <begin position="151"/>
        <end position="216"/>
    </location>
</feature>
<evidence type="ECO:0000259" key="4">
    <source>
        <dbReference type="PROSITE" id="PS50043"/>
    </source>
</evidence>
<dbReference type="InterPro" id="IPR011006">
    <property type="entry name" value="CheY-like_superfamily"/>
</dbReference>
<evidence type="ECO:0000259" key="5">
    <source>
        <dbReference type="PROSITE" id="PS50110"/>
    </source>
</evidence>
<organism evidence="7 8">
    <name type="scientific">Desulfobacter hydrogenophilus</name>
    <dbReference type="NCBI Taxonomy" id="2291"/>
    <lineage>
        <taxon>Bacteria</taxon>
        <taxon>Pseudomonadati</taxon>
        <taxon>Thermodesulfobacteriota</taxon>
        <taxon>Desulfobacteria</taxon>
        <taxon>Desulfobacterales</taxon>
        <taxon>Desulfobacteraceae</taxon>
        <taxon>Desulfobacter</taxon>
    </lineage>
</organism>
<evidence type="ECO:0000256" key="3">
    <source>
        <dbReference type="PROSITE-ProRule" id="PRU00169"/>
    </source>
</evidence>
<dbReference type="Proteomes" id="UP000293902">
    <property type="component" value="Chromosome"/>
</dbReference>
<dbReference type="EMBL" id="CP036313">
    <property type="protein sequence ID" value="QBH11782.1"/>
    <property type="molecule type" value="Genomic_DNA"/>
</dbReference>
<keyword evidence="2 7" id="KW-0238">DNA-binding</keyword>
<dbReference type="Pfam" id="PF00072">
    <property type="entry name" value="Response_reg"/>
    <property type="match status" value="1"/>
</dbReference>
<evidence type="ECO:0000313" key="7">
    <source>
        <dbReference type="EMBL" id="RAM00559.1"/>
    </source>
</evidence>
<keyword evidence="1 3" id="KW-0597">Phosphoprotein</keyword>
<evidence type="ECO:0000256" key="1">
    <source>
        <dbReference type="ARBA" id="ARBA00022553"/>
    </source>
</evidence>
<evidence type="ECO:0000313" key="8">
    <source>
        <dbReference type="Proteomes" id="UP000248798"/>
    </source>
</evidence>
<dbReference type="EMBL" id="QLNI01000044">
    <property type="protein sequence ID" value="RAM00559.1"/>
    <property type="molecule type" value="Genomic_DNA"/>
</dbReference>
<name>A0A328F841_9BACT</name>
<dbReference type="GO" id="GO:0006355">
    <property type="term" value="P:regulation of DNA-templated transcription"/>
    <property type="evidence" value="ECO:0007669"/>
    <property type="project" value="InterPro"/>
</dbReference>
<reference evidence="6 9" key="2">
    <citation type="submission" date="2019-02" db="EMBL/GenBank/DDBJ databases">
        <title>Complete genome sequence of Desulfobacter hydrogenophilus AcRS1.</title>
        <authorList>
            <person name="Marietou A."/>
            <person name="Lund M.B."/>
            <person name="Marshall I.P.G."/>
            <person name="Schreiber L."/>
            <person name="Jorgensen B."/>
        </authorList>
    </citation>
    <scope>NUCLEOTIDE SEQUENCE [LARGE SCALE GENOMIC DNA]</scope>
    <source>
        <strain evidence="6 9">AcRS1</strain>
    </source>
</reference>
<dbReference type="Proteomes" id="UP000248798">
    <property type="component" value="Unassembled WGS sequence"/>
</dbReference>
<dbReference type="PANTHER" id="PTHR43214:SF43">
    <property type="entry name" value="TWO-COMPONENT RESPONSE REGULATOR"/>
    <property type="match status" value="1"/>
</dbReference>
<dbReference type="PROSITE" id="PS50043">
    <property type="entry name" value="HTH_LUXR_2"/>
    <property type="match status" value="1"/>
</dbReference>
<dbReference type="OrthoDB" id="9780312at2"/>
<dbReference type="PROSITE" id="PS50110">
    <property type="entry name" value="RESPONSE_REGULATORY"/>
    <property type="match status" value="1"/>
</dbReference>